<sequence>MVRFPTSANAPPAGAAQTHEQQSVRSWPAEWQNESLHDEEGVQAFYSSSYDNNKPAPNAGRNVHLWQASVHRRKDGKLGFMSCQHPSPDPMNASDQGKLHVAITKTTETEDSTENSVSIDVVPVEDVPQMEAKGWLIWEHPRKPITEGVVDKNPRSEQGQLKDQSQASREGYFEALQVADLAT</sequence>
<dbReference type="AlphaFoldDB" id="W3XHY5"/>
<dbReference type="HOGENOM" id="CLU_1475645_0_0_1"/>
<feature type="compositionally biased region" description="Polar residues" evidence="1">
    <location>
        <begin position="156"/>
        <end position="168"/>
    </location>
</feature>
<feature type="region of interest" description="Disordered" evidence="1">
    <location>
        <begin position="144"/>
        <end position="169"/>
    </location>
</feature>
<protein>
    <submittedName>
        <fullName evidence="2">Uncharacterized protein</fullName>
    </submittedName>
</protein>
<evidence type="ECO:0000313" key="3">
    <source>
        <dbReference type="Proteomes" id="UP000030651"/>
    </source>
</evidence>
<name>W3XHY5_PESFW</name>
<reference evidence="3" key="1">
    <citation type="journal article" date="2015" name="BMC Genomics">
        <title>Genomic and transcriptomic analysis of the endophytic fungus Pestalotiopsis fici reveals its lifestyle and high potential for synthesis of natural products.</title>
        <authorList>
            <person name="Wang X."/>
            <person name="Zhang X."/>
            <person name="Liu L."/>
            <person name="Xiang M."/>
            <person name="Wang W."/>
            <person name="Sun X."/>
            <person name="Che Y."/>
            <person name="Guo L."/>
            <person name="Liu G."/>
            <person name="Guo L."/>
            <person name="Wang C."/>
            <person name="Yin W.B."/>
            <person name="Stadler M."/>
            <person name="Zhang X."/>
            <person name="Liu X."/>
        </authorList>
    </citation>
    <scope>NUCLEOTIDE SEQUENCE [LARGE SCALE GENOMIC DNA]</scope>
    <source>
        <strain evidence="3">W106-1 / CGMCC3.15140</strain>
    </source>
</reference>
<dbReference type="InParanoid" id="W3XHY5"/>
<proteinExistence type="predicted"/>
<dbReference type="GeneID" id="19267879"/>
<gene>
    <name evidence="2" type="ORF">PFICI_02866</name>
</gene>
<dbReference type="KEGG" id="pfy:PFICI_02866"/>
<dbReference type="RefSeq" id="XP_007829638.1">
    <property type="nucleotide sequence ID" value="XM_007831447.1"/>
</dbReference>
<evidence type="ECO:0000256" key="1">
    <source>
        <dbReference type="SAM" id="MobiDB-lite"/>
    </source>
</evidence>
<dbReference type="eggNOG" id="ENOG502TBIE">
    <property type="taxonomic scope" value="Eukaryota"/>
</dbReference>
<organism evidence="2 3">
    <name type="scientific">Pestalotiopsis fici (strain W106-1 / CGMCC3.15140)</name>
    <dbReference type="NCBI Taxonomy" id="1229662"/>
    <lineage>
        <taxon>Eukaryota</taxon>
        <taxon>Fungi</taxon>
        <taxon>Dikarya</taxon>
        <taxon>Ascomycota</taxon>
        <taxon>Pezizomycotina</taxon>
        <taxon>Sordariomycetes</taxon>
        <taxon>Xylariomycetidae</taxon>
        <taxon>Amphisphaeriales</taxon>
        <taxon>Sporocadaceae</taxon>
        <taxon>Pestalotiopsis</taxon>
    </lineage>
</organism>
<keyword evidence="3" id="KW-1185">Reference proteome</keyword>
<feature type="compositionally biased region" description="Basic and acidic residues" evidence="1">
    <location>
        <begin position="144"/>
        <end position="155"/>
    </location>
</feature>
<evidence type="ECO:0000313" key="2">
    <source>
        <dbReference type="EMBL" id="ETS84841.1"/>
    </source>
</evidence>
<dbReference type="EMBL" id="KI912110">
    <property type="protein sequence ID" value="ETS84841.1"/>
    <property type="molecule type" value="Genomic_DNA"/>
</dbReference>
<feature type="region of interest" description="Disordered" evidence="1">
    <location>
        <begin position="1"/>
        <end position="40"/>
    </location>
</feature>
<accession>W3XHY5</accession>
<dbReference type="Proteomes" id="UP000030651">
    <property type="component" value="Unassembled WGS sequence"/>
</dbReference>